<evidence type="ECO:0000313" key="2">
    <source>
        <dbReference type="EMBL" id="SDB95844.1"/>
    </source>
</evidence>
<dbReference type="RefSeq" id="WP_093728905.1">
    <property type="nucleotide sequence ID" value="NZ_FMYW01000001.1"/>
</dbReference>
<feature type="transmembrane region" description="Helical" evidence="1">
    <location>
        <begin position="7"/>
        <end position="30"/>
    </location>
</feature>
<dbReference type="Proteomes" id="UP000198943">
    <property type="component" value="Unassembled WGS sequence"/>
</dbReference>
<protein>
    <submittedName>
        <fullName evidence="2">Uncharacterized protein</fullName>
    </submittedName>
</protein>
<keyword evidence="1" id="KW-0472">Membrane</keyword>
<sequence>MFRVLRYCRICLTAGLIGMLAGMAGQIYIYEFSDRNDVLMQAATVFIDLDELSFLVAFAAAVVFLYFCVVLEYRRWHRKNNSDEAIKKI</sequence>
<name>A0A1G6HNS8_9FIRM</name>
<organism evidence="2 3">
    <name type="scientific">Succiniclasticum ruminis</name>
    <dbReference type="NCBI Taxonomy" id="40841"/>
    <lineage>
        <taxon>Bacteria</taxon>
        <taxon>Bacillati</taxon>
        <taxon>Bacillota</taxon>
        <taxon>Negativicutes</taxon>
        <taxon>Acidaminococcales</taxon>
        <taxon>Acidaminococcaceae</taxon>
        <taxon>Succiniclasticum</taxon>
    </lineage>
</organism>
<dbReference type="EMBL" id="FMYW01000001">
    <property type="protein sequence ID" value="SDB95844.1"/>
    <property type="molecule type" value="Genomic_DNA"/>
</dbReference>
<evidence type="ECO:0000313" key="3">
    <source>
        <dbReference type="Proteomes" id="UP000198943"/>
    </source>
</evidence>
<accession>A0A1G6HNS8</accession>
<evidence type="ECO:0000256" key="1">
    <source>
        <dbReference type="SAM" id="Phobius"/>
    </source>
</evidence>
<reference evidence="3" key="1">
    <citation type="submission" date="2016-10" db="EMBL/GenBank/DDBJ databases">
        <authorList>
            <person name="Varghese N."/>
            <person name="Submissions S."/>
        </authorList>
    </citation>
    <scope>NUCLEOTIDE SEQUENCE [LARGE SCALE GENOMIC DNA]</scope>
    <source>
        <strain evidence="3">DSM 11005</strain>
    </source>
</reference>
<dbReference type="AlphaFoldDB" id="A0A1G6HNS8"/>
<proteinExistence type="predicted"/>
<gene>
    <name evidence="2" type="ORF">SAMN04487864_101123</name>
</gene>
<keyword evidence="1" id="KW-0812">Transmembrane</keyword>
<feature type="transmembrane region" description="Helical" evidence="1">
    <location>
        <begin position="52"/>
        <end position="71"/>
    </location>
</feature>
<keyword evidence="1" id="KW-1133">Transmembrane helix</keyword>
<keyword evidence="3" id="KW-1185">Reference proteome</keyword>